<proteinExistence type="predicted"/>
<reference evidence="1 2" key="1">
    <citation type="submission" date="2023-10" db="EMBL/GenBank/DDBJ databases">
        <authorList>
            <person name="Botero Cardona J."/>
        </authorList>
    </citation>
    <scope>NUCLEOTIDE SEQUENCE [LARGE SCALE GENOMIC DNA]</scope>
    <source>
        <strain evidence="1 2">R-53137</strain>
    </source>
</reference>
<comment type="caution">
    <text evidence="1">The sequence shown here is derived from an EMBL/GenBank/DDBJ whole genome shotgun (WGS) entry which is preliminary data.</text>
</comment>
<gene>
    <name evidence="1" type="ORF">R53137_KAKDMLNK_01556</name>
</gene>
<name>A0ABM9N1Y9_9LACO</name>
<evidence type="ECO:0000313" key="1">
    <source>
        <dbReference type="EMBL" id="CAK1254331.1"/>
    </source>
</evidence>
<dbReference type="Proteomes" id="UP001314262">
    <property type="component" value="Unassembled WGS sequence"/>
</dbReference>
<dbReference type="EMBL" id="CAUZLT010000007">
    <property type="protein sequence ID" value="CAK1254331.1"/>
    <property type="molecule type" value="Genomic_DNA"/>
</dbReference>
<accession>A0ABM9N1Y9</accession>
<dbReference type="RefSeq" id="WP_338349272.1">
    <property type="nucleotide sequence ID" value="NZ_CAUZLT010000007.1"/>
</dbReference>
<sequence length="136" mass="16107">MNSDTKRLFKIVDKRYTSERDKFVIREAITKWMKSTDPSFIEETLMRTSCLGDAREYCQQVEGFLNLGTGLPFNQPDYQLVLWMVESGNCKTIEPEREYTLEEYMRVATEAYEFFNNYQEAKKKASDKQTLYYILG</sequence>
<protein>
    <submittedName>
        <fullName evidence="1">Uncharacterized protein</fullName>
    </submittedName>
</protein>
<organism evidence="1 2">
    <name type="scientific">Fructobacillus tropaeoli</name>
    <dbReference type="NCBI Taxonomy" id="709323"/>
    <lineage>
        <taxon>Bacteria</taxon>
        <taxon>Bacillati</taxon>
        <taxon>Bacillota</taxon>
        <taxon>Bacilli</taxon>
        <taxon>Lactobacillales</taxon>
        <taxon>Lactobacillaceae</taxon>
        <taxon>Fructobacillus</taxon>
    </lineage>
</organism>
<keyword evidence="2" id="KW-1185">Reference proteome</keyword>
<evidence type="ECO:0000313" key="2">
    <source>
        <dbReference type="Proteomes" id="UP001314262"/>
    </source>
</evidence>